<dbReference type="GO" id="GO:0016320">
    <property type="term" value="P:endoplasmic reticulum membrane fusion"/>
    <property type="evidence" value="ECO:0007669"/>
    <property type="project" value="TreeGrafter"/>
</dbReference>
<feature type="domain" description="Sey1/RHD3-like three-helix bundle" evidence="2">
    <location>
        <begin position="394"/>
        <end position="496"/>
    </location>
</feature>
<sequence length="628" mass="68781">MTVYEVYGAGKFHDHALAQLLRETEVSESGYSIVAAVGVPGAGKSTLLNQIFGTTFPEGATAAALSAHGGGESAGGAGLRDQAPREGAVRASRAEPLSRSLLLAQPPRDVIVLDVDGLGAADADPTAGGMAVGADKREERARAQRKTAVDLAVALADVIVFNVRMHDLPRSRASGMRQLRSALETYLRLRAAGMLSREAPNSAARHKRLLFVAVRDFDDDDASREDVTAAFLEDFAAMWNRLTKPARFVQTRYTELFDIKLVTLPHAKHRTVDFMLRVGELQRQFLDPTADLHLFRTVSGSGPAAAAAGGAYANVIPSNELALHADSVYKSLREAEREAVEALYGKEGAAAAAVNSAELEAAYRCDQISSYIFSQFLENVRTWKSRAEDGRIIENFGRDADALVNDSLAEYDKDAAAFANTRSYGRKRAELRAAMLNDLRTIYAKQVLKLREVAFDRFKLALTRVQVTDRVEKDVERQIKAAEKYFVEQAELLKCRDAPRTAAAAASPAASGALAWRHDVERRALIDAMREVATERLQFARLQGAYVPIQRQPVQCSFHYMHPHPFGMDSRLDRPTHADPMRYEPNAGTRAVNTMRAASVHQGNTRIKLSGKVQPMSGGKSSDLVFRN</sequence>
<dbReference type="GO" id="GO:0005783">
    <property type="term" value="C:endoplasmic reticulum"/>
    <property type="evidence" value="ECO:0007669"/>
    <property type="project" value="TreeGrafter"/>
</dbReference>
<dbReference type="InterPro" id="IPR046758">
    <property type="entry name" value="Sey1/RHD3-like_3HB"/>
</dbReference>
<dbReference type="AlphaFoldDB" id="A0AAV9J1L6"/>
<comment type="caution">
    <text evidence="3">The sequence shown here is derived from an EMBL/GenBank/DDBJ whole genome shotgun (WGS) entry which is preliminary data.</text>
</comment>
<dbReference type="Pfam" id="PF05879">
    <property type="entry name" value="RHD3_GTPase"/>
    <property type="match status" value="1"/>
</dbReference>
<feature type="region of interest" description="Disordered" evidence="1">
    <location>
        <begin position="67"/>
        <end position="92"/>
    </location>
</feature>
<feature type="compositionally biased region" description="Gly residues" evidence="1">
    <location>
        <begin position="68"/>
        <end position="78"/>
    </location>
</feature>
<accession>A0AAV9J1L6</accession>
<reference evidence="3 4" key="1">
    <citation type="submission" date="2022-07" db="EMBL/GenBank/DDBJ databases">
        <title>Genome-wide signatures of adaptation to extreme environments.</title>
        <authorList>
            <person name="Cho C.H."/>
            <person name="Yoon H.S."/>
        </authorList>
    </citation>
    <scope>NUCLEOTIDE SEQUENCE [LARGE SCALE GENOMIC DNA]</scope>
    <source>
        <strain evidence="3 4">DBV 063 E5</strain>
    </source>
</reference>
<evidence type="ECO:0000313" key="3">
    <source>
        <dbReference type="EMBL" id="KAK4538306.1"/>
    </source>
</evidence>
<dbReference type="Gene3D" id="3.40.50.300">
    <property type="entry name" value="P-loop containing nucleotide triphosphate hydrolases"/>
    <property type="match status" value="1"/>
</dbReference>
<evidence type="ECO:0000256" key="1">
    <source>
        <dbReference type="SAM" id="MobiDB-lite"/>
    </source>
</evidence>
<dbReference type="Pfam" id="PF20428">
    <property type="entry name" value="Sey1_3HB"/>
    <property type="match status" value="1"/>
</dbReference>
<protein>
    <recommendedName>
        <fullName evidence="2">Sey1/RHD3-like three-helix bundle domain-containing protein</fullName>
    </recommendedName>
</protein>
<proteinExistence type="predicted"/>
<organism evidence="3 4">
    <name type="scientific">Cyanidium caldarium</name>
    <name type="common">Red alga</name>
    <dbReference type="NCBI Taxonomy" id="2771"/>
    <lineage>
        <taxon>Eukaryota</taxon>
        <taxon>Rhodophyta</taxon>
        <taxon>Bangiophyceae</taxon>
        <taxon>Cyanidiales</taxon>
        <taxon>Cyanidiaceae</taxon>
        <taxon>Cyanidium</taxon>
    </lineage>
</organism>
<dbReference type="PANTHER" id="PTHR45923">
    <property type="entry name" value="PROTEIN SEY1"/>
    <property type="match status" value="1"/>
</dbReference>
<evidence type="ECO:0000259" key="2">
    <source>
        <dbReference type="Pfam" id="PF20428"/>
    </source>
</evidence>
<gene>
    <name evidence="3" type="ORF">CDCA_CDCA17G4331</name>
</gene>
<dbReference type="EMBL" id="JANCYW010000017">
    <property type="protein sequence ID" value="KAK4538306.1"/>
    <property type="molecule type" value="Genomic_DNA"/>
</dbReference>
<name>A0AAV9J1L6_CYACA</name>
<dbReference type="InterPro" id="IPR027417">
    <property type="entry name" value="P-loop_NTPase"/>
</dbReference>
<keyword evidence="4" id="KW-1185">Reference proteome</keyword>
<dbReference type="PANTHER" id="PTHR45923:SF2">
    <property type="entry name" value="PROTEIN SEY1"/>
    <property type="match status" value="1"/>
</dbReference>
<dbReference type="GO" id="GO:0003924">
    <property type="term" value="F:GTPase activity"/>
    <property type="evidence" value="ECO:0007669"/>
    <property type="project" value="TreeGrafter"/>
</dbReference>
<dbReference type="Proteomes" id="UP001301350">
    <property type="component" value="Unassembled WGS sequence"/>
</dbReference>
<evidence type="ECO:0000313" key="4">
    <source>
        <dbReference type="Proteomes" id="UP001301350"/>
    </source>
</evidence>
<dbReference type="SUPFAM" id="SSF52540">
    <property type="entry name" value="P-loop containing nucleoside triphosphate hydrolases"/>
    <property type="match status" value="1"/>
</dbReference>
<dbReference type="InterPro" id="IPR008803">
    <property type="entry name" value="RHD3/Sey1"/>
</dbReference>